<evidence type="ECO:0000256" key="1">
    <source>
        <dbReference type="ARBA" id="ARBA00022679"/>
    </source>
</evidence>
<comment type="caution">
    <text evidence="4">The sequence shown here is derived from an EMBL/GenBank/DDBJ whole genome shotgun (WGS) entry which is preliminary data.</text>
</comment>
<evidence type="ECO:0000313" key="5">
    <source>
        <dbReference type="Proteomes" id="UP001292216"/>
    </source>
</evidence>
<dbReference type="InterPro" id="IPR050065">
    <property type="entry name" value="GlmU-like"/>
</dbReference>
<dbReference type="SUPFAM" id="SSF53448">
    <property type="entry name" value="Nucleotide-diphospho-sugar transferases"/>
    <property type="match status" value="1"/>
</dbReference>
<proteinExistence type="predicted"/>
<dbReference type="PANTHER" id="PTHR43584">
    <property type="entry name" value="NUCLEOTIDYL TRANSFERASE"/>
    <property type="match status" value="1"/>
</dbReference>
<protein>
    <submittedName>
        <fullName evidence="4">Phosphocholine cytidylyltransferase family protein</fullName>
    </submittedName>
</protein>
<dbReference type="EMBL" id="JAYERP010000001">
    <property type="protein sequence ID" value="MEA3571349.1"/>
    <property type="molecule type" value="Genomic_DNA"/>
</dbReference>
<dbReference type="Gene3D" id="3.90.550.10">
    <property type="entry name" value="Spore Coat Polysaccharide Biosynthesis Protein SpsA, Chain A"/>
    <property type="match status" value="1"/>
</dbReference>
<keyword evidence="1" id="KW-0808">Transferase</keyword>
<dbReference type="PANTHER" id="PTHR43584:SF8">
    <property type="entry name" value="N-ACETYLMURAMATE ALPHA-1-PHOSPHATE URIDYLYLTRANSFERASE"/>
    <property type="match status" value="1"/>
</dbReference>
<accession>A0ABU5PN29</accession>
<dbReference type="Pfam" id="PF12804">
    <property type="entry name" value="NTP_transf_3"/>
    <property type="match status" value="1"/>
</dbReference>
<dbReference type="CDD" id="cd02523">
    <property type="entry name" value="PC_cytidylyltransferase"/>
    <property type="match status" value="1"/>
</dbReference>
<keyword evidence="2 4" id="KW-0548">Nucleotidyltransferase</keyword>
<reference evidence="4 5" key="1">
    <citation type="submission" date="2023-12" db="EMBL/GenBank/DDBJ databases">
        <title>Whole genome sequencing of Paenibacillus phoenicis isolated from the Phoenix Mars Lander spacecraft assembly facility.</title>
        <authorList>
            <person name="Garcia A."/>
            <person name="Venkateswaran K."/>
        </authorList>
    </citation>
    <scope>NUCLEOTIDE SEQUENCE [LARGE SCALE GENOMIC DNA]</scope>
    <source>
        <strain evidence="4 5">3PO2SA</strain>
    </source>
</reference>
<evidence type="ECO:0000256" key="2">
    <source>
        <dbReference type="ARBA" id="ARBA00022695"/>
    </source>
</evidence>
<feature type="domain" description="MobA-like NTP transferase" evidence="3">
    <location>
        <begin position="4"/>
        <end position="119"/>
    </location>
</feature>
<dbReference type="InterPro" id="IPR029044">
    <property type="entry name" value="Nucleotide-diphossugar_trans"/>
</dbReference>
<organism evidence="4 5">
    <name type="scientific">Paenibacillus phoenicis</name>
    <dbReference type="NCBI Taxonomy" id="554117"/>
    <lineage>
        <taxon>Bacteria</taxon>
        <taxon>Bacillati</taxon>
        <taxon>Bacillota</taxon>
        <taxon>Bacilli</taxon>
        <taxon>Bacillales</taxon>
        <taxon>Paenibacillaceae</taxon>
        <taxon>Paenibacillus</taxon>
    </lineage>
</organism>
<evidence type="ECO:0000313" key="4">
    <source>
        <dbReference type="EMBL" id="MEA3571349.1"/>
    </source>
</evidence>
<dbReference type="Proteomes" id="UP001292216">
    <property type="component" value="Unassembled WGS sequence"/>
</dbReference>
<dbReference type="GO" id="GO:0016779">
    <property type="term" value="F:nucleotidyltransferase activity"/>
    <property type="evidence" value="ECO:0007669"/>
    <property type="project" value="UniProtKB-KW"/>
</dbReference>
<name>A0ABU5PN29_9BACL</name>
<evidence type="ECO:0000259" key="3">
    <source>
        <dbReference type="Pfam" id="PF12804"/>
    </source>
</evidence>
<dbReference type="InterPro" id="IPR025877">
    <property type="entry name" value="MobA-like_NTP_Trfase"/>
</dbReference>
<dbReference type="RefSeq" id="WP_009225353.1">
    <property type="nucleotide sequence ID" value="NZ_CBCSKM010000001.1"/>
</dbReference>
<sequence>MKIIILAAGIGSRLGKPHPKSLTKLSNGKTIMQNQLNAFLHYVSIDDIFIVVGFKKELIMEAVPDASFIYNDYFDTTNTSKSLLKALKKVANEDVIWVNGDVVFDPVIIGRMVEYSASCMAVSTARVGDEEVKYITDSNGLIVNVSKTVDNPQGEAVGINKVIREDISLLIETLEQCNDHDYFEKGIEDAISRGLKVHPIDISDVLCTEIDFPEDLELVNKQLENSIC</sequence>
<gene>
    <name evidence="4" type="ORF">U9M73_15450</name>
</gene>
<keyword evidence="5" id="KW-1185">Reference proteome</keyword>